<evidence type="ECO:0000313" key="3">
    <source>
        <dbReference type="Proteomes" id="UP001499854"/>
    </source>
</evidence>
<gene>
    <name evidence="2" type="ORF">GCM10009838_00490</name>
</gene>
<evidence type="ECO:0000313" key="2">
    <source>
        <dbReference type="EMBL" id="GAA1949340.1"/>
    </source>
</evidence>
<feature type="region of interest" description="Disordered" evidence="1">
    <location>
        <begin position="1"/>
        <end position="22"/>
    </location>
</feature>
<dbReference type="EMBL" id="BAAAQM010000001">
    <property type="protein sequence ID" value="GAA1949340.1"/>
    <property type="molecule type" value="Genomic_DNA"/>
</dbReference>
<evidence type="ECO:0000256" key="1">
    <source>
        <dbReference type="SAM" id="MobiDB-lite"/>
    </source>
</evidence>
<comment type="caution">
    <text evidence="2">The sequence shown here is derived from an EMBL/GenBank/DDBJ whole genome shotgun (WGS) entry which is preliminary data.</text>
</comment>
<protein>
    <submittedName>
        <fullName evidence="2">Uncharacterized protein</fullName>
    </submittedName>
</protein>
<organism evidence="2 3">
    <name type="scientific">Catenulispora subtropica</name>
    <dbReference type="NCBI Taxonomy" id="450798"/>
    <lineage>
        <taxon>Bacteria</taxon>
        <taxon>Bacillati</taxon>
        <taxon>Actinomycetota</taxon>
        <taxon>Actinomycetes</taxon>
        <taxon>Catenulisporales</taxon>
        <taxon>Catenulisporaceae</taxon>
        <taxon>Catenulispora</taxon>
    </lineage>
</organism>
<dbReference type="Proteomes" id="UP001499854">
    <property type="component" value="Unassembled WGS sequence"/>
</dbReference>
<proteinExistence type="predicted"/>
<sequence length="193" mass="19972">MRLRRSTKVPVPPTSSTREPPTTAVSFWWSDLTVGTPVFGAPDGTAGIWRPPAKDGGGGMAPGALGVVGREATGLGTALGAVELLVGALGGGGGAVVGDVVVGCVVGVLSANAVSAPAPANTTLQARVVSNLRVRIWALHSIDPSGIRWWRITRRDDRDREPVVKRWQRIGSGHRGDGLATVRVLNRTGCAST</sequence>
<name>A0ABP5BQX4_9ACTN</name>
<accession>A0ABP5BQX4</accession>
<reference evidence="3" key="1">
    <citation type="journal article" date="2019" name="Int. J. Syst. Evol. Microbiol.">
        <title>The Global Catalogue of Microorganisms (GCM) 10K type strain sequencing project: providing services to taxonomists for standard genome sequencing and annotation.</title>
        <authorList>
            <consortium name="The Broad Institute Genomics Platform"/>
            <consortium name="The Broad Institute Genome Sequencing Center for Infectious Disease"/>
            <person name="Wu L."/>
            <person name="Ma J."/>
        </authorList>
    </citation>
    <scope>NUCLEOTIDE SEQUENCE [LARGE SCALE GENOMIC DNA]</scope>
    <source>
        <strain evidence="3">JCM 16013</strain>
    </source>
</reference>
<keyword evidence="3" id="KW-1185">Reference proteome</keyword>